<accession>A0A7J6NT90</accession>
<dbReference type="AlphaFoldDB" id="A0A7J6NT90"/>
<protein>
    <recommendedName>
        <fullName evidence="1">Helitron helicase-like domain-containing protein</fullName>
    </recommendedName>
</protein>
<comment type="caution">
    <text evidence="2">The sequence shown here is derived from an EMBL/GenBank/DDBJ whole genome shotgun (WGS) entry which is preliminary data.</text>
</comment>
<proteinExistence type="predicted"/>
<dbReference type="InterPro" id="IPR025476">
    <property type="entry name" value="Helitron_helicase-like"/>
</dbReference>
<evidence type="ECO:0000313" key="2">
    <source>
        <dbReference type="EMBL" id="KAF4687084.1"/>
    </source>
</evidence>
<gene>
    <name evidence="2" type="ORF">FOZ62_009856</name>
</gene>
<sequence length="1223" mass="138319">MINYYYAKFKLFHADGRLLRGVAPGWLNGMPSVGLFGSGKVVPGCEVHQTRGLVIITCEGHQRGSYRQVVHMVTNPLSNVTASVMADNTTLATVKPRVLKLGRGGFLCSTWGLYAAHQSSCGISTFSLTDDRRWNYVSDMAAKVSKLVIDHRPDVLQYLYHRVMMDTLPASVVRDLIDTHTTVSDNAVQKALLRGSFICPLDAINMRERDRKLRQHDDCPSYAYVHPLTSYGARPLTPPVWKLRYPSNSEYDSVTMLIWVILTFASVSDIFTRCMTDTTRVIDRRLFWNMTCVKYLQKILNSFLTNDLPRERQLTRSLCRLRRSIIRSLDVIDSDEVRRRGISVPLHHVADMFCLMCLDMQVGVGIIDDNGVLTVFNDDGGRIVLLVTFNRRNRNRMSSRSLAVLNEEPRNLQVVAVVSAKSVYKLPYAYFRHGGQWQGWWFAKPYEHPHECSISLDDISDSILQYDICLFTVIPDVPSNEYNRSLMEVVGGQNVVYCAEHRVLLVKEEFPAKCCCTYCARGVSRLIHKAFVSCPFRASCRVAVCRKVFLSLIENSDGSVTYVSCNNHTINDDTISFLNCDRRTSELDPCAALQTKGSVEGSPGDAFSSDNDGVLSGGISFGGDPDINSDPSVEERRAAFATNVGNETFQVEDINVSGAFLFNHICGVLHRKGYPSHLPRYAQRYFQSIIASSKSSIGLPLLYPESLLFTSVFWKMLIGPVAEGAVPGALPISLYSTKANYGSGICSFRDHCIIRLQDWSSSVISDARYILFMFDICLNEMLNHTTTNLVMKRGWEHISGDNTEVRFADREHYVAFDSADSRRNVRQLAAMISEECPRYFVTITANQHGTPCVSTITEQRHKFAESDDSVSDSMLVESSCVPYVVVWYNFLCSFIEYLFHGGDTDLFGNITAYWMRFEWQSAESSLPHCHLLLWSHEPIDMSTKRIVCSLRQFQSFKESIFLKRLVKTEAEWEDVCGAFLMFQRHSCEKSKGRCQKRGDDGQLHCKVPFYEPSTSTRYVEISENLSDEELFIYLKLGWAVLDPLGGYKIKPRWQPGRWLYATDGLYQWCPVNPYLFCIFRSSCNVQLVDYTMAARYLSSYAAGVEEHLRTSLYATGASTVGAVIEPLEHVKMKKDTAGKQQCKASSRRSKKVVPGRIVSLPEAIFYIMRFRYVSTSASFLHIRTAPVDERPVVKKSRKTLTAVEAAHGSTNVQLDVRDNLIDF</sequence>
<evidence type="ECO:0000259" key="1">
    <source>
        <dbReference type="Pfam" id="PF14214"/>
    </source>
</evidence>
<evidence type="ECO:0000313" key="3">
    <source>
        <dbReference type="Proteomes" id="UP000574390"/>
    </source>
</evidence>
<reference evidence="2 3" key="1">
    <citation type="submission" date="2020-04" db="EMBL/GenBank/DDBJ databases">
        <title>Perkinsus olseni comparative genomics.</title>
        <authorList>
            <person name="Bogema D.R."/>
        </authorList>
    </citation>
    <scope>NUCLEOTIDE SEQUENCE [LARGE SCALE GENOMIC DNA]</scope>
    <source>
        <strain evidence="2">ATCC PRA-205</strain>
    </source>
</reference>
<dbReference type="Pfam" id="PF14214">
    <property type="entry name" value="Helitron_like_N"/>
    <property type="match status" value="1"/>
</dbReference>
<dbReference type="Proteomes" id="UP000574390">
    <property type="component" value="Unassembled WGS sequence"/>
</dbReference>
<organism evidence="2 3">
    <name type="scientific">Perkinsus olseni</name>
    <name type="common">Perkinsus atlanticus</name>
    <dbReference type="NCBI Taxonomy" id="32597"/>
    <lineage>
        <taxon>Eukaryota</taxon>
        <taxon>Sar</taxon>
        <taxon>Alveolata</taxon>
        <taxon>Perkinsozoa</taxon>
        <taxon>Perkinsea</taxon>
        <taxon>Perkinsida</taxon>
        <taxon>Perkinsidae</taxon>
        <taxon>Perkinsus</taxon>
    </lineage>
</organism>
<name>A0A7J6NT90_PEROL</name>
<dbReference type="EMBL" id="JABANM010036823">
    <property type="protein sequence ID" value="KAF4687084.1"/>
    <property type="molecule type" value="Genomic_DNA"/>
</dbReference>
<feature type="domain" description="Helitron helicase-like" evidence="1">
    <location>
        <begin position="821"/>
        <end position="933"/>
    </location>
</feature>